<feature type="signal peptide" evidence="1">
    <location>
        <begin position="1"/>
        <end position="20"/>
    </location>
</feature>
<keyword evidence="1" id="KW-0732">Signal</keyword>
<dbReference type="PANTHER" id="PTHR20898:SF1">
    <property type="entry name" value="MD-2-RELATED LIPID-RECOGNITION DOMAIN-CONTAINING PROTEIN"/>
    <property type="match status" value="1"/>
</dbReference>
<evidence type="ECO:0000313" key="3">
    <source>
        <dbReference type="EnsemblMetazoa" id="ASIC014775-PA"/>
    </source>
</evidence>
<evidence type="ECO:0000256" key="1">
    <source>
        <dbReference type="SAM" id="SignalP"/>
    </source>
</evidence>
<dbReference type="OMA" id="TIDLCAF"/>
<dbReference type="EMBL" id="ATLV01021650">
    <property type="status" value="NOT_ANNOTATED_CDS"/>
    <property type="molecule type" value="Genomic_DNA"/>
</dbReference>
<reference evidence="3" key="2">
    <citation type="submission" date="2020-05" db="UniProtKB">
        <authorList>
            <consortium name="EnsemblMetazoa"/>
        </authorList>
    </citation>
    <scope>IDENTIFICATION</scope>
</reference>
<proteinExistence type="predicted"/>
<dbReference type="OrthoDB" id="7912113at2759"/>
<keyword evidence="4" id="KW-1185">Reference proteome</keyword>
<evidence type="ECO:0000313" key="4">
    <source>
        <dbReference type="Proteomes" id="UP000030765"/>
    </source>
</evidence>
<name>A0A084W978_ANOSI</name>
<dbReference type="VEuPathDB" id="VectorBase:ASIS006421"/>
<dbReference type="InterPro" id="IPR010512">
    <property type="entry name" value="DUF1091"/>
</dbReference>
<dbReference type="AlphaFoldDB" id="A0A084W978"/>
<feature type="chain" id="PRO_5001784717" evidence="1">
    <location>
        <begin position="21"/>
        <end position="186"/>
    </location>
</feature>
<dbReference type="SMART" id="SM00697">
    <property type="entry name" value="DM8"/>
    <property type="match status" value="1"/>
</dbReference>
<sequence>MSRILLFIIILSIPSTVVYAVMSKMTIALTKAEVVSDQKYLNASVRISRFTTEPYFTFDMTFVVLQKLNDLSLQVRHLVWLAGRENVFFDVTVDLCSFYKRPNHSILKLVFEEIKKHGPVPTSCPIFPKRFVYSNISLNKIRIPPYIPETRFQMVINAWTGSKQGNVVIYEGRWFGRLKKIVRSNE</sequence>
<reference evidence="2 4" key="1">
    <citation type="journal article" date="2014" name="BMC Genomics">
        <title>Genome sequence of Anopheles sinensis provides insight into genetics basis of mosquito competence for malaria parasites.</title>
        <authorList>
            <person name="Zhou D."/>
            <person name="Zhang D."/>
            <person name="Ding G."/>
            <person name="Shi L."/>
            <person name="Hou Q."/>
            <person name="Ye Y."/>
            <person name="Xu Y."/>
            <person name="Zhou H."/>
            <person name="Xiong C."/>
            <person name="Li S."/>
            <person name="Yu J."/>
            <person name="Hong S."/>
            <person name="Yu X."/>
            <person name="Zou P."/>
            <person name="Chen C."/>
            <person name="Chang X."/>
            <person name="Wang W."/>
            <person name="Lv Y."/>
            <person name="Sun Y."/>
            <person name="Ma L."/>
            <person name="Shen B."/>
            <person name="Zhu C."/>
        </authorList>
    </citation>
    <scope>NUCLEOTIDE SEQUENCE [LARGE SCALE GENOMIC DNA]</scope>
</reference>
<dbReference type="EnsemblMetazoa" id="ASIC014775-RA">
    <property type="protein sequence ID" value="ASIC014775-PA"/>
    <property type="gene ID" value="ASIC014775"/>
</dbReference>
<dbReference type="EMBL" id="KE525321">
    <property type="protein sequence ID" value="KFB46772.1"/>
    <property type="molecule type" value="Genomic_DNA"/>
</dbReference>
<dbReference type="VEuPathDB" id="VectorBase:ASIC014775"/>
<dbReference type="PANTHER" id="PTHR20898">
    <property type="entry name" value="DAEDALUS ON 3-RELATED-RELATED"/>
    <property type="match status" value="1"/>
</dbReference>
<accession>A0A084W978</accession>
<dbReference type="Proteomes" id="UP000030765">
    <property type="component" value="Unassembled WGS sequence"/>
</dbReference>
<evidence type="ECO:0000313" key="2">
    <source>
        <dbReference type="EMBL" id="KFB46772.1"/>
    </source>
</evidence>
<organism evidence="2">
    <name type="scientific">Anopheles sinensis</name>
    <name type="common">Mosquito</name>
    <dbReference type="NCBI Taxonomy" id="74873"/>
    <lineage>
        <taxon>Eukaryota</taxon>
        <taxon>Metazoa</taxon>
        <taxon>Ecdysozoa</taxon>
        <taxon>Arthropoda</taxon>
        <taxon>Hexapoda</taxon>
        <taxon>Insecta</taxon>
        <taxon>Pterygota</taxon>
        <taxon>Neoptera</taxon>
        <taxon>Endopterygota</taxon>
        <taxon>Diptera</taxon>
        <taxon>Nematocera</taxon>
        <taxon>Culicoidea</taxon>
        <taxon>Culicidae</taxon>
        <taxon>Anophelinae</taxon>
        <taxon>Anopheles</taxon>
    </lineage>
</organism>
<protein>
    <submittedName>
        <fullName evidence="2">AGAP011006-PA-like protein</fullName>
    </submittedName>
</protein>
<gene>
    <name evidence="2" type="ORF">ZHAS_00014775</name>
</gene>
<dbReference type="Pfam" id="PF06477">
    <property type="entry name" value="DUF1091"/>
    <property type="match status" value="1"/>
</dbReference>